<dbReference type="InterPro" id="IPR007581">
    <property type="entry name" value="Endonuclease-V"/>
</dbReference>
<dbReference type="PANTHER" id="PTHR28511:SF1">
    <property type="entry name" value="ENDONUCLEASE V"/>
    <property type="match status" value="1"/>
</dbReference>
<keyword evidence="6" id="KW-0234">DNA repair</keyword>
<feature type="site" description="Interaction with target DNA" evidence="6">
    <location>
        <position position="81"/>
    </location>
</feature>
<dbReference type="Proteomes" id="UP000811545">
    <property type="component" value="Unassembled WGS sequence"/>
</dbReference>
<dbReference type="Gene3D" id="3.30.2170.10">
    <property type="entry name" value="archaeoglobus fulgidus dsm 4304 superfamily"/>
    <property type="match status" value="1"/>
</dbReference>
<comment type="cofactor">
    <cofactor evidence="6">
        <name>Mg(2+)</name>
        <dbReference type="ChEBI" id="CHEBI:18420"/>
    </cofactor>
</comment>
<evidence type="ECO:0000256" key="5">
    <source>
        <dbReference type="ARBA" id="ARBA00022801"/>
    </source>
</evidence>
<comment type="subcellular location">
    <subcellularLocation>
        <location evidence="1 6">Cytoplasm</location>
    </subcellularLocation>
</comment>
<comment type="caution">
    <text evidence="7">The sequence shown here is derived from an EMBL/GenBank/DDBJ whole genome shotgun (WGS) entry which is preliminary data.</text>
</comment>
<dbReference type="GO" id="GO:0043737">
    <property type="term" value="F:deoxyribonuclease V activity"/>
    <property type="evidence" value="ECO:0007669"/>
    <property type="project" value="UniProtKB-UniRule"/>
</dbReference>
<dbReference type="PANTHER" id="PTHR28511">
    <property type="entry name" value="ENDONUCLEASE V"/>
    <property type="match status" value="1"/>
</dbReference>
<reference evidence="7 8" key="1">
    <citation type="journal article" date="2021" name="bioRxiv">
        <title>Unique metabolic strategies in Hadean analogues reveal hints for primordial physiology.</title>
        <authorList>
            <person name="Nobu M.K."/>
            <person name="Nakai R."/>
            <person name="Tamazawa S."/>
            <person name="Mori H."/>
            <person name="Toyoda A."/>
            <person name="Ijiri A."/>
            <person name="Suzuki S."/>
            <person name="Kurokawa K."/>
            <person name="Kamagata Y."/>
            <person name="Tamaki H."/>
        </authorList>
    </citation>
    <scope>NUCLEOTIDE SEQUENCE [LARGE SCALE GENOMIC DNA]</scope>
    <source>
        <strain evidence="7">BS525</strain>
    </source>
</reference>
<sequence length="225" mass="24979">MRIPELNELVSVKEAREIQEILRKEVITIDSYSKPIKNLLAMDVSYLKAGDELGAVALLYSYPELNLLEESFIRKKSTFPYIPGLLAFRELPPLLEAIKGIKAEIDMLLVEGQGIAHPKRFGLASHLGVLLDTPSIGCAKSLLWGKHSGVEKCLGSYSYLLDQEDIIGIALRTRAGARPIYVSQGHKVSLDTAREIVMSLVKTFRLPEPLRTAHIKSKLLMIGSE</sequence>
<proteinExistence type="inferred from homology"/>
<comment type="similarity">
    <text evidence="6">Belongs to the endonuclease V family.</text>
</comment>
<evidence type="ECO:0000256" key="6">
    <source>
        <dbReference type="HAMAP-Rule" id="MF_00801"/>
    </source>
</evidence>
<evidence type="ECO:0000256" key="3">
    <source>
        <dbReference type="ARBA" id="ARBA00022722"/>
    </source>
</evidence>
<evidence type="ECO:0000313" key="8">
    <source>
        <dbReference type="Proteomes" id="UP000811545"/>
    </source>
</evidence>
<dbReference type="CDD" id="cd06559">
    <property type="entry name" value="Endonuclease_V"/>
    <property type="match status" value="1"/>
</dbReference>
<gene>
    <name evidence="6 7" type="primary">nfi</name>
    <name evidence="7" type="ORF">DDT42_01150</name>
</gene>
<dbReference type="Pfam" id="PF04493">
    <property type="entry name" value="Endonuclease_5"/>
    <property type="match status" value="1"/>
</dbReference>
<name>A0A9E2BGR3_PSYF1</name>
<evidence type="ECO:0000256" key="4">
    <source>
        <dbReference type="ARBA" id="ARBA00022759"/>
    </source>
</evidence>
<dbReference type="EMBL" id="QLTW01000069">
    <property type="protein sequence ID" value="MBT9145280.1"/>
    <property type="molecule type" value="Genomic_DNA"/>
</dbReference>
<dbReference type="GO" id="GO:0006281">
    <property type="term" value="P:DNA repair"/>
    <property type="evidence" value="ECO:0007669"/>
    <property type="project" value="UniProtKB-UniRule"/>
</dbReference>
<evidence type="ECO:0000256" key="2">
    <source>
        <dbReference type="ARBA" id="ARBA00022490"/>
    </source>
</evidence>
<evidence type="ECO:0000313" key="7">
    <source>
        <dbReference type="EMBL" id="MBT9145280.1"/>
    </source>
</evidence>
<keyword evidence="6" id="KW-0460">Magnesium</keyword>
<feature type="binding site" evidence="6">
    <location>
        <position position="43"/>
    </location>
    <ligand>
        <name>Mg(2+)</name>
        <dbReference type="ChEBI" id="CHEBI:18420"/>
    </ligand>
</feature>
<keyword evidence="4 6" id="KW-0255">Endonuclease</keyword>
<keyword evidence="6" id="KW-0227">DNA damage</keyword>
<dbReference type="HAMAP" id="MF_00801">
    <property type="entry name" value="Endonuclease_5"/>
    <property type="match status" value="1"/>
</dbReference>
<dbReference type="AlphaFoldDB" id="A0A9E2BGR3"/>
<keyword evidence="6" id="KW-0479">Metal-binding</keyword>
<dbReference type="GO" id="GO:0003727">
    <property type="term" value="F:single-stranded RNA binding"/>
    <property type="evidence" value="ECO:0007669"/>
    <property type="project" value="TreeGrafter"/>
</dbReference>
<comment type="catalytic activity">
    <reaction evidence="6">
        <text>Endonucleolytic cleavage at apurinic or apyrimidinic sites to products with a 5'-phosphate.</text>
        <dbReference type="EC" id="3.1.21.7"/>
    </reaction>
</comment>
<dbReference type="EC" id="3.1.21.7" evidence="6"/>
<keyword evidence="5 6" id="KW-0378">Hydrolase</keyword>
<organism evidence="7 8">
    <name type="scientific">Psychracetigena formicireducens</name>
    <dbReference type="NCBI Taxonomy" id="2986056"/>
    <lineage>
        <taxon>Bacteria</taxon>
        <taxon>Bacillati</taxon>
        <taxon>Candidatus Lithacetigenota</taxon>
        <taxon>Candidatus Psychracetigena</taxon>
    </lineage>
</organism>
<comment type="function">
    <text evidence="6">DNA repair enzyme involved in the repair of deaminated bases. Selectively cleaves double-stranded DNA at the second phosphodiester bond 3' to a deoxyinosine leaving behind the intact lesion on the nicked DNA.</text>
</comment>
<accession>A0A9E2BGR3</accession>
<keyword evidence="2 6" id="KW-0963">Cytoplasm</keyword>
<dbReference type="GO" id="GO:0016891">
    <property type="term" value="F:RNA endonuclease activity producing 5'-phosphomonoesters, hydrolytic mechanism"/>
    <property type="evidence" value="ECO:0007669"/>
    <property type="project" value="TreeGrafter"/>
</dbReference>
<dbReference type="GO" id="GO:0005737">
    <property type="term" value="C:cytoplasm"/>
    <property type="evidence" value="ECO:0007669"/>
    <property type="project" value="UniProtKB-SubCell"/>
</dbReference>
<protein>
    <recommendedName>
        <fullName evidence="6">Endonuclease V</fullName>
        <ecNumber evidence="6">3.1.21.7</ecNumber>
    </recommendedName>
    <alternativeName>
        <fullName evidence="6">Deoxyinosine 3'endonuclease</fullName>
    </alternativeName>
    <alternativeName>
        <fullName evidence="6">Deoxyribonuclease V</fullName>
        <shortName evidence="6">DNase V</shortName>
    </alternativeName>
</protein>
<keyword evidence="3 6" id="KW-0540">Nuclease</keyword>
<evidence type="ECO:0000256" key="1">
    <source>
        <dbReference type="ARBA" id="ARBA00004496"/>
    </source>
</evidence>
<feature type="binding site" evidence="6">
    <location>
        <position position="111"/>
    </location>
    <ligand>
        <name>Mg(2+)</name>
        <dbReference type="ChEBI" id="CHEBI:18420"/>
    </ligand>
</feature>
<dbReference type="GO" id="GO:0000287">
    <property type="term" value="F:magnesium ion binding"/>
    <property type="evidence" value="ECO:0007669"/>
    <property type="project" value="UniProtKB-UniRule"/>
</dbReference>